<dbReference type="AlphaFoldDB" id="A0A8J5ZGS8"/>
<dbReference type="PANTHER" id="PTHR47074:SF61">
    <property type="entry name" value="RNASE H TYPE-1 DOMAIN-CONTAINING PROTEIN"/>
    <property type="match status" value="1"/>
</dbReference>
<dbReference type="InterPro" id="IPR044730">
    <property type="entry name" value="RNase_H-like_dom_plant"/>
</dbReference>
<keyword evidence="3" id="KW-1185">Reference proteome</keyword>
<dbReference type="InterPro" id="IPR052929">
    <property type="entry name" value="RNase_H-like_EbsB-rel"/>
</dbReference>
<comment type="caution">
    <text evidence="2">The sequence shown here is derived from an EMBL/GenBank/DDBJ whole genome shotgun (WGS) entry which is preliminary data.</text>
</comment>
<dbReference type="InterPro" id="IPR002156">
    <property type="entry name" value="RNaseH_domain"/>
</dbReference>
<proteinExistence type="predicted"/>
<dbReference type="PANTHER" id="PTHR47074">
    <property type="entry name" value="BNAC02G40300D PROTEIN"/>
    <property type="match status" value="1"/>
</dbReference>
<protein>
    <recommendedName>
        <fullName evidence="1">RNase H type-1 domain-containing protein</fullName>
    </recommendedName>
</protein>
<feature type="domain" description="RNase H type-1" evidence="1">
    <location>
        <begin position="151"/>
        <end position="234"/>
    </location>
</feature>
<sequence>MDLSVSFKNPHFNLEICKKLCAYLSELTFRRLIIDNKCSRCQQLCESFTHVVRDCLFTMQIFSGLVQLQIQTLSSGRTGFWRIQLVIEKMRLLLQFRHFGFLETNISMRKRRKVEKGFGMKYQGSTLTLKHLKPRSIVKWMPHSQGWVKINIDAGLSVANKHAVSFFIIRNEEGLIMDSRFKCHNLVRSVVIAEAIAVLHGLQFALDLGFTNVILESIQSWLFRTYNKQAKITRNPNHSSGMRRIWRGTFLLVDFNSLREKGMWQLMQWLLKDEDSFWVEDAPMKVLEVAGSDRQFSRPP</sequence>
<accession>A0A8J5ZGS8</accession>
<dbReference type="GO" id="GO:0004523">
    <property type="term" value="F:RNA-DNA hybrid ribonuclease activity"/>
    <property type="evidence" value="ECO:0007669"/>
    <property type="project" value="InterPro"/>
</dbReference>
<evidence type="ECO:0000313" key="2">
    <source>
        <dbReference type="EMBL" id="KAG8501107.1"/>
    </source>
</evidence>
<dbReference type="OrthoDB" id="1001083at2759"/>
<gene>
    <name evidence="2" type="ORF">CXB51_003193</name>
</gene>
<evidence type="ECO:0000313" key="3">
    <source>
        <dbReference type="Proteomes" id="UP000701853"/>
    </source>
</evidence>
<dbReference type="GO" id="GO:0003676">
    <property type="term" value="F:nucleic acid binding"/>
    <property type="evidence" value="ECO:0007669"/>
    <property type="project" value="InterPro"/>
</dbReference>
<name>A0A8J5ZGS8_9ROSI</name>
<dbReference type="Pfam" id="PF13456">
    <property type="entry name" value="RVT_3"/>
    <property type="match status" value="1"/>
</dbReference>
<evidence type="ECO:0000259" key="1">
    <source>
        <dbReference type="Pfam" id="PF13456"/>
    </source>
</evidence>
<dbReference type="CDD" id="cd06222">
    <property type="entry name" value="RNase_H_like"/>
    <property type="match status" value="1"/>
</dbReference>
<dbReference type="EMBL" id="JAHUZN010000002">
    <property type="protein sequence ID" value="KAG8501107.1"/>
    <property type="molecule type" value="Genomic_DNA"/>
</dbReference>
<dbReference type="Proteomes" id="UP000701853">
    <property type="component" value="Chromosome 2"/>
</dbReference>
<organism evidence="2 3">
    <name type="scientific">Gossypium anomalum</name>
    <dbReference type="NCBI Taxonomy" id="47600"/>
    <lineage>
        <taxon>Eukaryota</taxon>
        <taxon>Viridiplantae</taxon>
        <taxon>Streptophyta</taxon>
        <taxon>Embryophyta</taxon>
        <taxon>Tracheophyta</taxon>
        <taxon>Spermatophyta</taxon>
        <taxon>Magnoliopsida</taxon>
        <taxon>eudicotyledons</taxon>
        <taxon>Gunneridae</taxon>
        <taxon>Pentapetalae</taxon>
        <taxon>rosids</taxon>
        <taxon>malvids</taxon>
        <taxon>Malvales</taxon>
        <taxon>Malvaceae</taxon>
        <taxon>Malvoideae</taxon>
        <taxon>Gossypium</taxon>
    </lineage>
</organism>
<reference evidence="2 3" key="1">
    <citation type="journal article" date="2021" name="bioRxiv">
        <title>The Gossypium anomalum genome as a resource for cotton improvement and evolutionary analysis of hybrid incompatibility.</title>
        <authorList>
            <person name="Grover C.E."/>
            <person name="Yuan D."/>
            <person name="Arick M.A."/>
            <person name="Miller E.R."/>
            <person name="Hu G."/>
            <person name="Peterson D.G."/>
            <person name="Wendel J.F."/>
            <person name="Udall J.A."/>
        </authorList>
    </citation>
    <scope>NUCLEOTIDE SEQUENCE [LARGE SCALE GENOMIC DNA]</scope>
    <source>
        <strain evidence="2">JFW-Udall</strain>
        <tissue evidence="2">Leaf</tissue>
    </source>
</reference>